<dbReference type="Proteomes" id="UP000265515">
    <property type="component" value="Unassembled WGS sequence"/>
</dbReference>
<keyword evidence="7" id="KW-0812">Transmembrane</keyword>
<reference evidence="9 10" key="1">
    <citation type="journal article" date="2018" name="Cell">
        <title>The Chara Genome: Secondary Complexity and Implications for Plant Terrestrialization.</title>
        <authorList>
            <person name="Nishiyama T."/>
            <person name="Sakayama H."/>
            <person name="Vries J.D."/>
            <person name="Buschmann H."/>
            <person name="Saint-Marcoux D."/>
            <person name="Ullrich K.K."/>
            <person name="Haas F.B."/>
            <person name="Vanderstraeten L."/>
            <person name="Becker D."/>
            <person name="Lang D."/>
            <person name="Vosolsobe S."/>
            <person name="Rombauts S."/>
            <person name="Wilhelmsson P.K.I."/>
            <person name="Janitza P."/>
            <person name="Kern R."/>
            <person name="Heyl A."/>
            <person name="Rumpler F."/>
            <person name="Villalobos L.I.A.C."/>
            <person name="Clay J.M."/>
            <person name="Skokan R."/>
            <person name="Toyoda A."/>
            <person name="Suzuki Y."/>
            <person name="Kagoshima H."/>
            <person name="Schijlen E."/>
            <person name="Tajeshwar N."/>
            <person name="Catarino B."/>
            <person name="Hetherington A.J."/>
            <person name="Saltykova A."/>
            <person name="Bonnot C."/>
            <person name="Breuninger H."/>
            <person name="Symeonidi A."/>
            <person name="Radhakrishnan G.V."/>
            <person name="Van Nieuwerburgh F."/>
            <person name="Deforce D."/>
            <person name="Chang C."/>
            <person name="Karol K.G."/>
            <person name="Hedrich R."/>
            <person name="Ulvskov P."/>
            <person name="Glockner G."/>
            <person name="Delwiche C.F."/>
            <person name="Petrasek J."/>
            <person name="Van de Peer Y."/>
            <person name="Friml J."/>
            <person name="Beilby M."/>
            <person name="Dolan L."/>
            <person name="Kohara Y."/>
            <person name="Sugano S."/>
            <person name="Fujiyama A."/>
            <person name="Delaux P.-M."/>
            <person name="Quint M."/>
            <person name="TheiBen G."/>
            <person name="Hagemann M."/>
            <person name="Harholt J."/>
            <person name="Dunand C."/>
            <person name="Zachgo S."/>
            <person name="Langdale J."/>
            <person name="Maumus F."/>
            <person name="Straeten D.V.D."/>
            <person name="Gould S.B."/>
            <person name="Rensing S.A."/>
        </authorList>
    </citation>
    <scope>NUCLEOTIDE SEQUENCE [LARGE SCALE GENOMIC DNA]</scope>
    <source>
        <strain evidence="9 10">S276</strain>
    </source>
</reference>
<feature type="region of interest" description="Disordered" evidence="6">
    <location>
        <begin position="108"/>
        <end position="212"/>
    </location>
</feature>
<gene>
    <name evidence="9" type="ORF">CBR_g38432</name>
</gene>
<accession>A0A388JNK9</accession>
<feature type="compositionally biased region" description="Basic and acidic residues" evidence="6">
    <location>
        <begin position="1088"/>
        <end position="1104"/>
    </location>
</feature>
<evidence type="ECO:0000256" key="6">
    <source>
        <dbReference type="SAM" id="MobiDB-lite"/>
    </source>
</evidence>
<evidence type="ECO:0000259" key="8">
    <source>
        <dbReference type="Pfam" id="PF05699"/>
    </source>
</evidence>
<dbReference type="GO" id="GO:0046983">
    <property type="term" value="F:protein dimerization activity"/>
    <property type="evidence" value="ECO:0007669"/>
    <property type="project" value="InterPro"/>
</dbReference>
<feature type="compositionally biased region" description="Basic and acidic residues" evidence="6">
    <location>
        <begin position="108"/>
        <end position="120"/>
    </location>
</feature>
<organism evidence="9 10">
    <name type="scientific">Chara braunii</name>
    <name type="common">Braun's stonewort</name>
    <dbReference type="NCBI Taxonomy" id="69332"/>
    <lineage>
        <taxon>Eukaryota</taxon>
        <taxon>Viridiplantae</taxon>
        <taxon>Streptophyta</taxon>
        <taxon>Charophyceae</taxon>
        <taxon>Charales</taxon>
        <taxon>Characeae</taxon>
        <taxon>Chara</taxon>
    </lineage>
</organism>
<keyword evidence="3" id="KW-0863">Zinc-finger</keyword>
<feature type="transmembrane region" description="Helical" evidence="7">
    <location>
        <begin position="32"/>
        <end position="51"/>
    </location>
</feature>
<evidence type="ECO:0000313" key="10">
    <source>
        <dbReference type="Proteomes" id="UP000265515"/>
    </source>
</evidence>
<evidence type="ECO:0000256" key="7">
    <source>
        <dbReference type="SAM" id="Phobius"/>
    </source>
</evidence>
<evidence type="ECO:0000256" key="4">
    <source>
        <dbReference type="ARBA" id="ARBA00022833"/>
    </source>
</evidence>
<dbReference type="PANTHER" id="PTHR46481">
    <property type="entry name" value="ZINC FINGER BED DOMAIN-CONTAINING PROTEIN 4"/>
    <property type="match status" value="1"/>
</dbReference>
<feature type="region of interest" description="Disordered" evidence="6">
    <location>
        <begin position="762"/>
        <end position="819"/>
    </location>
</feature>
<dbReference type="Gramene" id="GBG59406">
    <property type="protein sequence ID" value="GBG59406"/>
    <property type="gene ID" value="CBR_g38432"/>
</dbReference>
<keyword evidence="4" id="KW-0862">Zinc</keyword>
<feature type="compositionally biased region" description="Gly residues" evidence="6">
    <location>
        <begin position="133"/>
        <end position="153"/>
    </location>
</feature>
<evidence type="ECO:0000256" key="1">
    <source>
        <dbReference type="ARBA" id="ARBA00004123"/>
    </source>
</evidence>
<keyword evidence="7" id="KW-1133">Transmembrane helix</keyword>
<dbReference type="EMBL" id="BFEA01000004">
    <property type="protein sequence ID" value="GBG59406.1"/>
    <property type="molecule type" value="Genomic_DNA"/>
</dbReference>
<dbReference type="AlphaFoldDB" id="A0A388JNK9"/>
<name>A0A388JNK9_CHABU</name>
<sequence>MNVRHDRRWRKAVGQKVFSRSSSAVVQSQSRAAYVLAVCPVSSLSHVVLWVCGARELQRVGIKLKGSLAVYVREADREGELEFEHPLNWRLPGVVARQPLLVRARDLAQGRRGSGGEERGPPAPVARQDGAGHSAGVGPSGGGGPSVGVGPSGSAGPSSGGRERAGEGPSGGGGPSAGVGPSGTGGTSGGGREGAGEGPSGGGDECGEGGPAEHARVRRFDPEGKMSCGAPHVDVGRRRREHEVAPCAPQDEQQWWRDRMLQRARKEGIQVPADLEEGLLGAAVEGRQARHRVPKMTQTRLDDWAQHPMQYDLDMAYIRFFVGCGVPFNVARSEWYAALHDVYLTYLLSQQSPPVSLVRPGETRYGTNYIMLHRLLSLRKSLDGCVSSTAWATSAWLPALRDDARRCFDLLRDPQWWQQVELVTTIMGPIYELLQQVDSDGRRVGDVWRLLESLRITLDRLSLDEACHEPIKKIVKDRSDMMLTLIHCAAYLLHPMYRNIDLLMRGTVQERILDFHGKYPTTAHWRGPIGDAEIEQPDFDPVRWWRFWGGRHPTLRDVAMRCLGAWTTVSPCERNWSTHDFVHMKRRNRLGVEQLEKLVFCHWNLKLVQSSHARGGFIGAGLPGVGLTDVERRAEDYSRYEPDEMEPDTYDSEEIEREANRLRRHSRGRRLARAAVALAQRIRQCGEDMVHGEDVIDDDVSWLSEPYRGDEFLDGVPPPTVSPAGRMLPPRAPPCDRGVPAHTPTCEADSDSLRGDEFLDMLGATSTDDDGGGGGHPPEANELREAPRPPESDELREAALRPSSAGSVEGTLPPSVAPATDEATQHDTLAAAVEHDYQGRLIRRPGFTGPLDWWATSTISQDAEKDLAAYLPRPLSDLPRVDLDAEAGGMECREPFGAEAAAGEAVATEGGAKREDIARALEGAGYSVEEIEQTLAGYPEGHRHSTHHPGMRTRQGVDCGHARASPSLPLLLPNPSLALDVAGAGSHSSPVTDAQGTGVQCSGLRDHDSPGTGLRHAVSPMDCGAHSTMPLPPRDPSFIIEPLRPFVGRKRKAVTATGQDGGRSTGRGRARGRPSGEERIVGEGGISAERRWRGEGRARGEGRPRGRPPGRRRGEGRGARGGVRGRRRRRRRRRRRSMRRSRSERGICWDSFAHFCLVGGYWVLIAGGGTFLYSMMWWHVAGDGRDMDS</sequence>
<keyword evidence="10" id="KW-1185">Reference proteome</keyword>
<evidence type="ECO:0000256" key="5">
    <source>
        <dbReference type="ARBA" id="ARBA00023242"/>
    </source>
</evidence>
<protein>
    <recommendedName>
        <fullName evidence="8">HAT C-terminal dimerisation domain-containing protein</fullName>
    </recommendedName>
</protein>
<keyword evidence="2" id="KW-0479">Metal-binding</keyword>
<dbReference type="SUPFAM" id="SSF53098">
    <property type="entry name" value="Ribonuclease H-like"/>
    <property type="match status" value="1"/>
</dbReference>
<keyword evidence="7" id="KW-0472">Membrane</keyword>
<dbReference type="InterPro" id="IPR012337">
    <property type="entry name" value="RNaseH-like_sf"/>
</dbReference>
<proteinExistence type="predicted"/>
<dbReference type="Pfam" id="PF05699">
    <property type="entry name" value="Dimer_Tnp_hAT"/>
    <property type="match status" value="1"/>
</dbReference>
<evidence type="ECO:0000256" key="2">
    <source>
        <dbReference type="ARBA" id="ARBA00022723"/>
    </source>
</evidence>
<feature type="region of interest" description="Disordered" evidence="6">
    <location>
        <begin position="1049"/>
        <end position="1140"/>
    </location>
</feature>
<evidence type="ECO:0000256" key="3">
    <source>
        <dbReference type="ARBA" id="ARBA00022771"/>
    </source>
</evidence>
<dbReference type="InterPro" id="IPR008906">
    <property type="entry name" value="HATC_C_dom"/>
</dbReference>
<keyword evidence="5" id="KW-0539">Nucleus</keyword>
<comment type="subcellular location">
    <subcellularLocation>
        <location evidence="1">Nucleus</location>
    </subcellularLocation>
</comment>
<feature type="domain" description="HAT C-terminal dimerisation" evidence="8">
    <location>
        <begin position="537"/>
        <end position="602"/>
    </location>
</feature>
<dbReference type="GO" id="GO:0005634">
    <property type="term" value="C:nucleus"/>
    <property type="evidence" value="ECO:0007669"/>
    <property type="project" value="UniProtKB-SubCell"/>
</dbReference>
<dbReference type="InterPro" id="IPR052035">
    <property type="entry name" value="ZnF_BED_domain_contain"/>
</dbReference>
<feature type="compositionally biased region" description="Basic residues" evidence="6">
    <location>
        <begin position="1123"/>
        <end position="1140"/>
    </location>
</feature>
<dbReference type="GO" id="GO:0008270">
    <property type="term" value="F:zinc ion binding"/>
    <property type="evidence" value="ECO:0007669"/>
    <property type="project" value="UniProtKB-KW"/>
</dbReference>
<feature type="transmembrane region" description="Helical" evidence="7">
    <location>
        <begin position="1152"/>
        <end position="1178"/>
    </location>
</feature>
<evidence type="ECO:0000313" key="9">
    <source>
        <dbReference type="EMBL" id="GBG59406.1"/>
    </source>
</evidence>
<feature type="compositionally biased region" description="Gly residues" evidence="6">
    <location>
        <begin position="168"/>
        <end position="210"/>
    </location>
</feature>
<comment type="caution">
    <text evidence="9">The sequence shown here is derived from an EMBL/GenBank/DDBJ whole genome shotgun (WGS) entry which is preliminary data.</text>
</comment>
<dbReference type="PANTHER" id="PTHR46481:SF10">
    <property type="entry name" value="ZINC FINGER BED DOMAIN-CONTAINING PROTEIN 39"/>
    <property type="match status" value="1"/>
</dbReference>
<dbReference type="OrthoDB" id="2017576at2759"/>
<feature type="compositionally biased region" description="Basic and acidic residues" evidence="6">
    <location>
        <begin position="779"/>
        <end position="799"/>
    </location>
</feature>